<dbReference type="STRING" id="930990.A0A067MIN6"/>
<evidence type="ECO:0000256" key="1">
    <source>
        <dbReference type="ARBA" id="ARBA00008889"/>
    </source>
</evidence>
<dbReference type="Proteomes" id="UP000027195">
    <property type="component" value="Unassembled WGS sequence"/>
</dbReference>
<evidence type="ECO:0000313" key="3">
    <source>
        <dbReference type="Proteomes" id="UP000027195"/>
    </source>
</evidence>
<accession>A0A067MIN6</accession>
<evidence type="ECO:0000313" key="2">
    <source>
        <dbReference type="EMBL" id="KDQ15648.1"/>
    </source>
</evidence>
<dbReference type="EMBL" id="KL198031">
    <property type="protein sequence ID" value="KDQ15648.1"/>
    <property type="molecule type" value="Genomic_DNA"/>
</dbReference>
<dbReference type="InterPro" id="IPR043141">
    <property type="entry name" value="Ribosomal_uL10-like_sf"/>
</dbReference>
<protein>
    <recommendedName>
        <fullName evidence="4">Ribosomal protein L10</fullName>
    </recommendedName>
</protein>
<evidence type="ECO:0008006" key="4">
    <source>
        <dbReference type="Google" id="ProtNLM"/>
    </source>
</evidence>
<proteinExistence type="inferred from homology"/>
<dbReference type="Gene3D" id="3.30.70.1730">
    <property type="match status" value="1"/>
</dbReference>
<dbReference type="InterPro" id="IPR047865">
    <property type="entry name" value="Ribosomal_uL10_bac_type"/>
</dbReference>
<dbReference type="InParanoid" id="A0A067MIN6"/>
<dbReference type="SUPFAM" id="SSF160369">
    <property type="entry name" value="Ribosomal protein L10-like"/>
    <property type="match status" value="1"/>
</dbReference>
<name>A0A067MIN6_BOTB1</name>
<dbReference type="PANTHER" id="PTHR11560">
    <property type="entry name" value="39S RIBOSOMAL PROTEIN L10, MITOCHONDRIAL"/>
    <property type="match status" value="1"/>
</dbReference>
<keyword evidence="3" id="KW-1185">Reference proteome</keyword>
<dbReference type="AlphaFoldDB" id="A0A067MIN6"/>
<reference evidence="3" key="1">
    <citation type="journal article" date="2014" name="Proc. Natl. Acad. Sci. U.S.A.">
        <title>Extensive sampling of basidiomycete genomes demonstrates inadequacy of the white-rot/brown-rot paradigm for wood decay fungi.</title>
        <authorList>
            <person name="Riley R."/>
            <person name="Salamov A.A."/>
            <person name="Brown D.W."/>
            <person name="Nagy L.G."/>
            <person name="Floudas D."/>
            <person name="Held B.W."/>
            <person name="Levasseur A."/>
            <person name="Lombard V."/>
            <person name="Morin E."/>
            <person name="Otillar R."/>
            <person name="Lindquist E.A."/>
            <person name="Sun H."/>
            <person name="LaButti K.M."/>
            <person name="Schmutz J."/>
            <person name="Jabbour D."/>
            <person name="Luo H."/>
            <person name="Baker S.E."/>
            <person name="Pisabarro A.G."/>
            <person name="Walton J.D."/>
            <person name="Blanchette R.A."/>
            <person name="Henrissat B."/>
            <person name="Martin F."/>
            <person name="Cullen D."/>
            <person name="Hibbett D.S."/>
            <person name="Grigoriev I.V."/>
        </authorList>
    </citation>
    <scope>NUCLEOTIDE SEQUENCE [LARGE SCALE GENOMIC DNA]</scope>
    <source>
        <strain evidence="3">FD-172 SS1</strain>
    </source>
</reference>
<dbReference type="HOGENOM" id="CLU_079421_0_0_1"/>
<dbReference type="OrthoDB" id="360689at2759"/>
<gene>
    <name evidence="2" type="ORF">BOTBODRAFT_31535</name>
</gene>
<dbReference type="FunCoup" id="A0A067MIN6">
    <property type="interactions" value="121"/>
</dbReference>
<sequence length="267" mass="27676">MQRVSLLLRSTARPSSVLSFAHQLPRSYATHVSSSSGAVDAAASPRVYTARKTHLHAQYASLLASDSSVHLILNHANFSVAQLTKLRRDISAIRVPTGAPAPAGSTPETEPTSFLVIRPGIFTAALRTQTALSPTLPTLLPLLEGPIALISLPTLHPPALASLIRILDRAAPKPTETPKAGAADAPLVPALNLLGAIVSSQLLLPPAVRDTSKLPSLETLHAQIVGLISAPGANLVSVLGRARGGAVVGLLEGLKKSLEEPENAAPS</sequence>
<organism evidence="2 3">
    <name type="scientific">Botryobasidium botryosum (strain FD-172 SS1)</name>
    <dbReference type="NCBI Taxonomy" id="930990"/>
    <lineage>
        <taxon>Eukaryota</taxon>
        <taxon>Fungi</taxon>
        <taxon>Dikarya</taxon>
        <taxon>Basidiomycota</taxon>
        <taxon>Agaricomycotina</taxon>
        <taxon>Agaricomycetes</taxon>
        <taxon>Cantharellales</taxon>
        <taxon>Botryobasidiaceae</taxon>
        <taxon>Botryobasidium</taxon>
    </lineage>
</organism>
<comment type="similarity">
    <text evidence="1">Belongs to the universal ribosomal protein uL10 family.</text>
</comment>